<gene>
    <name evidence="10" type="primary">queC</name>
    <name evidence="11" type="ordered locus">Slip_1214</name>
</gene>
<organism evidence="11 12">
    <name type="scientific">Syntrophothermus lipocalidus (strain DSM 12680 / TGB-C1)</name>
    <dbReference type="NCBI Taxonomy" id="643648"/>
    <lineage>
        <taxon>Bacteria</taxon>
        <taxon>Bacillati</taxon>
        <taxon>Bacillota</taxon>
        <taxon>Clostridia</taxon>
        <taxon>Eubacteriales</taxon>
        <taxon>Syntrophomonadaceae</taxon>
        <taxon>Syntrophothermus</taxon>
    </lineage>
</organism>
<evidence type="ECO:0000256" key="7">
    <source>
        <dbReference type="ARBA" id="ARBA00037993"/>
    </source>
</evidence>
<feature type="binding site" evidence="10">
    <location>
        <position position="188"/>
    </location>
    <ligand>
        <name>Zn(2+)</name>
        <dbReference type="ChEBI" id="CHEBI:29105"/>
    </ligand>
</feature>
<evidence type="ECO:0000256" key="8">
    <source>
        <dbReference type="ARBA" id="ARBA00039149"/>
    </source>
</evidence>
<evidence type="ECO:0000256" key="10">
    <source>
        <dbReference type="HAMAP-Rule" id="MF_01633"/>
    </source>
</evidence>
<keyword evidence="12" id="KW-1185">Reference proteome</keyword>
<comment type="cofactor">
    <cofactor evidence="10">
        <name>Zn(2+)</name>
        <dbReference type="ChEBI" id="CHEBI:29105"/>
    </cofactor>
    <text evidence="10">Binds 1 zinc ion per subunit.</text>
</comment>
<feature type="binding site" evidence="10">
    <location>
        <begin position="8"/>
        <end position="18"/>
    </location>
    <ligand>
        <name>ATP</name>
        <dbReference type="ChEBI" id="CHEBI:30616"/>
    </ligand>
</feature>
<proteinExistence type="inferred from homology"/>
<name>D7CMQ2_SYNLT</name>
<dbReference type="RefSeq" id="WP_013175389.1">
    <property type="nucleotide sequence ID" value="NC_014220.1"/>
</dbReference>
<dbReference type="Proteomes" id="UP000000378">
    <property type="component" value="Chromosome"/>
</dbReference>
<comment type="similarity">
    <text evidence="7 10">Belongs to the QueC family.</text>
</comment>
<sequence>MMKAITLLSGGLDSTLCTVLALRDMEVILALTVDYGQKARTREVESAGRIAAFYNIPHRVVEAGFLRTFASGLTRAERSTRSSREVWVPNRNGLFINIAACYAEEMGAEAVLVGFNREEAVDFPDNSPDFVSAVNRSLSYSTRNQVRVISYTMEMDKTEMLREAIRLGIPLHYTWSCYEDGPSPCGVCASCRLLAKARENLDLRATDEHRPGTQLKP</sequence>
<dbReference type="GO" id="GO:0005524">
    <property type="term" value="F:ATP binding"/>
    <property type="evidence" value="ECO:0007669"/>
    <property type="project" value="UniProtKB-UniRule"/>
</dbReference>
<evidence type="ECO:0000256" key="3">
    <source>
        <dbReference type="ARBA" id="ARBA00022723"/>
    </source>
</evidence>
<dbReference type="STRING" id="643648.Slip_1214"/>
<dbReference type="UniPathway" id="UPA00391"/>
<keyword evidence="2 10" id="KW-0436">Ligase</keyword>
<dbReference type="GO" id="GO:0008616">
    <property type="term" value="P:tRNA queuosine(34) biosynthetic process"/>
    <property type="evidence" value="ECO:0007669"/>
    <property type="project" value="UniProtKB-UniRule"/>
</dbReference>
<evidence type="ECO:0000256" key="2">
    <source>
        <dbReference type="ARBA" id="ARBA00022598"/>
    </source>
</evidence>
<evidence type="ECO:0000256" key="9">
    <source>
        <dbReference type="ARBA" id="ARBA00047890"/>
    </source>
</evidence>
<dbReference type="AlphaFoldDB" id="D7CMQ2"/>
<dbReference type="PIRSF" id="PIRSF006293">
    <property type="entry name" value="ExsB"/>
    <property type="match status" value="1"/>
</dbReference>
<evidence type="ECO:0000256" key="5">
    <source>
        <dbReference type="ARBA" id="ARBA00022833"/>
    </source>
</evidence>
<comment type="pathway">
    <text evidence="1 10">Purine metabolism; 7-cyano-7-deazaguanine biosynthesis.</text>
</comment>
<accession>D7CMQ2</accession>
<keyword evidence="6 10" id="KW-0067">ATP-binding</keyword>
<dbReference type="Pfam" id="PF06508">
    <property type="entry name" value="QueC"/>
    <property type="match status" value="1"/>
</dbReference>
<comment type="function">
    <text evidence="10">Catalyzes the ATP-dependent conversion of 7-carboxy-7-deazaguanine (CDG) to 7-cyano-7-deazaguanine (preQ(0)).</text>
</comment>
<dbReference type="Gene3D" id="3.40.50.620">
    <property type="entry name" value="HUPs"/>
    <property type="match status" value="1"/>
</dbReference>
<dbReference type="HOGENOM" id="CLU_081854_1_0_9"/>
<evidence type="ECO:0000256" key="6">
    <source>
        <dbReference type="ARBA" id="ARBA00022840"/>
    </source>
</evidence>
<protein>
    <recommendedName>
        <fullName evidence="8 10">7-cyano-7-deazaguanine synthase</fullName>
        <ecNumber evidence="8 10">6.3.4.20</ecNumber>
    </recommendedName>
    <alternativeName>
        <fullName evidence="10">7-cyano-7-carbaguanine synthase</fullName>
    </alternativeName>
    <alternativeName>
        <fullName evidence="10">PreQ(0) synthase</fullName>
    </alternativeName>
    <alternativeName>
        <fullName evidence="10">Queuosine biosynthesis protein QueC</fullName>
    </alternativeName>
</protein>
<dbReference type="CDD" id="cd01995">
    <property type="entry name" value="QueC-like"/>
    <property type="match status" value="1"/>
</dbReference>
<keyword evidence="5 10" id="KW-0862">Zinc</keyword>
<dbReference type="PANTHER" id="PTHR42914">
    <property type="entry name" value="7-CYANO-7-DEAZAGUANINE SYNTHASE"/>
    <property type="match status" value="1"/>
</dbReference>
<dbReference type="EC" id="6.3.4.20" evidence="8 10"/>
<dbReference type="InterPro" id="IPR014729">
    <property type="entry name" value="Rossmann-like_a/b/a_fold"/>
</dbReference>
<comment type="catalytic activity">
    <reaction evidence="9 10">
        <text>7-carboxy-7-carbaguanine + NH4(+) + 2 ATP = 7-cyano-7-carbaguanine + 2 AMP + 2 diphosphate + 2 H(+)</text>
        <dbReference type="Rhea" id="RHEA:27982"/>
        <dbReference type="ChEBI" id="CHEBI:15378"/>
        <dbReference type="ChEBI" id="CHEBI:28938"/>
        <dbReference type="ChEBI" id="CHEBI:30616"/>
        <dbReference type="ChEBI" id="CHEBI:33019"/>
        <dbReference type="ChEBI" id="CHEBI:45075"/>
        <dbReference type="ChEBI" id="CHEBI:61036"/>
        <dbReference type="ChEBI" id="CHEBI:456215"/>
        <dbReference type="EC" id="6.3.4.20"/>
    </reaction>
</comment>
<feature type="binding site" evidence="10">
    <location>
        <position position="185"/>
    </location>
    <ligand>
        <name>Zn(2+)</name>
        <dbReference type="ChEBI" id="CHEBI:29105"/>
    </ligand>
</feature>
<dbReference type="eggNOG" id="COG0603">
    <property type="taxonomic scope" value="Bacteria"/>
</dbReference>
<keyword evidence="10" id="KW-0671">Queuosine biosynthesis</keyword>
<evidence type="ECO:0000313" key="12">
    <source>
        <dbReference type="Proteomes" id="UP000000378"/>
    </source>
</evidence>
<evidence type="ECO:0000256" key="1">
    <source>
        <dbReference type="ARBA" id="ARBA00005061"/>
    </source>
</evidence>
<dbReference type="HAMAP" id="MF_01633">
    <property type="entry name" value="QueC"/>
    <property type="match status" value="1"/>
</dbReference>
<reference evidence="11 12" key="2">
    <citation type="journal article" date="2010" name="Stand. Genomic Sci.">
        <title>Complete genome sequence of Syntrophothermus lipocalidus type strain (TGB-C1).</title>
        <authorList>
            <person name="Djao O.D."/>
            <person name="Zhang X."/>
            <person name="Lucas S."/>
            <person name="Lapidus A."/>
            <person name="Del Rio T.G."/>
            <person name="Nolan M."/>
            <person name="Tice H."/>
            <person name="Cheng J.F."/>
            <person name="Han C."/>
            <person name="Tapia R."/>
            <person name="Goodwin L."/>
            <person name="Pitluck S."/>
            <person name="Liolios K."/>
            <person name="Ivanova N."/>
            <person name="Mavromatis K."/>
            <person name="Mikhailova N."/>
            <person name="Ovchinnikova G."/>
            <person name="Pati A."/>
            <person name="Brambilla E."/>
            <person name="Chen A."/>
            <person name="Palaniappan K."/>
            <person name="Land M."/>
            <person name="Hauser L."/>
            <person name="Chang Y.J."/>
            <person name="Jeffries C.D."/>
            <person name="Rohde M."/>
            <person name="Sikorski J."/>
            <person name="Spring S."/>
            <person name="Goker M."/>
            <person name="Detter J.C."/>
            <person name="Woyke T."/>
            <person name="Bristow J."/>
            <person name="Eisen J.A."/>
            <person name="Markowitz V."/>
            <person name="Hugenholtz P."/>
            <person name="Kyrpides N.C."/>
            <person name="Klenk H.P."/>
        </authorList>
    </citation>
    <scope>NUCLEOTIDE SEQUENCE [LARGE SCALE GENOMIC DNA]</scope>
    <source>
        <strain evidence="12">DSM 12680 / TGB-C1</strain>
    </source>
</reference>
<feature type="binding site" evidence="10">
    <location>
        <position position="191"/>
    </location>
    <ligand>
        <name>Zn(2+)</name>
        <dbReference type="ChEBI" id="CHEBI:29105"/>
    </ligand>
</feature>
<keyword evidence="4 10" id="KW-0547">Nucleotide-binding</keyword>
<reference evidence="12" key="1">
    <citation type="journal article" date="2010" name="Stand. Genomic Sci.">
        <title>Complete genome sequence of Syntrophothermus lipocalidus type strain (TGB-C1T).</title>
        <authorList>
            <consortium name="US DOE Joint Genome Institute (JGI-PGF)"/>
            <person name="Djao O."/>
            <person name="Zhang X."/>
            <person name="Lucas S."/>
            <person name="Lapidus A."/>
            <person name="Glavina Del Rio T."/>
            <person name="Nolan M."/>
            <person name="Tice H."/>
            <person name="Cheng J."/>
            <person name="Han C."/>
            <person name="Tapia R."/>
            <person name="Goodwin L."/>
            <person name="Pitluck S."/>
            <person name="Liolios K."/>
            <person name="Ivanova N."/>
            <person name="Mavromatis K."/>
            <person name="Mikhailova N."/>
            <person name="Ovchinnikova G."/>
            <person name="Pati A."/>
            <person name="Brambilla E."/>
            <person name="Chen A."/>
            <person name="Palaniappan K."/>
            <person name="Land M."/>
            <person name="Hauser L."/>
            <person name="Chang Y."/>
            <person name="Jeffries C."/>
            <person name="Rohde M."/>
            <person name="Sikorski J."/>
            <person name="Spring S."/>
            <person name="Goker M."/>
            <person name="Detter J."/>
            <person name="Woyke T."/>
            <person name="Bristow J."/>
            <person name="Eisen J."/>
            <person name="Markowitz V."/>
            <person name="Hugenholtz P."/>
            <person name="Kyrpides N."/>
            <person name="Klenk H."/>
        </authorList>
    </citation>
    <scope>NUCLEOTIDE SEQUENCE [LARGE SCALE GENOMIC DNA]</scope>
    <source>
        <strain evidence="12">DSM 12680 / TGB-C1</strain>
    </source>
</reference>
<dbReference type="SUPFAM" id="SSF52402">
    <property type="entry name" value="Adenine nucleotide alpha hydrolases-like"/>
    <property type="match status" value="1"/>
</dbReference>
<dbReference type="EMBL" id="CP002048">
    <property type="protein sequence ID" value="ADI01987.1"/>
    <property type="molecule type" value="Genomic_DNA"/>
</dbReference>
<keyword evidence="3 10" id="KW-0479">Metal-binding</keyword>
<dbReference type="KEGG" id="slp:Slip_1214"/>
<dbReference type="GO" id="GO:0016879">
    <property type="term" value="F:ligase activity, forming carbon-nitrogen bonds"/>
    <property type="evidence" value="ECO:0007669"/>
    <property type="project" value="UniProtKB-UniRule"/>
</dbReference>
<dbReference type="NCBIfam" id="TIGR00364">
    <property type="entry name" value="7-cyano-7-deazaguanine synthase QueC"/>
    <property type="match status" value="1"/>
</dbReference>
<feature type="binding site" evidence="10">
    <location>
        <position position="177"/>
    </location>
    <ligand>
        <name>Zn(2+)</name>
        <dbReference type="ChEBI" id="CHEBI:29105"/>
    </ligand>
</feature>
<comment type="subunit">
    <text evidence="10">Homodimer.</text>
</comment>
<evidence type="ECO:0000313" key="11">
    <source>
        <dbReference type="EMBL" id="ADI01987.1"/>
    </source>
</evidence>
<dbReference type="GO" id="GO:0008270">
    <property type="term" value="F:zinc ion binding"/>
    <property type="evidence" value="ECO:0007669"/>
    <property type="project" value="UniProtKB-UniRule"/>
</dbReference>
<evidence type="ECO:0000256" key="4">
    <source>
        <dbReference type="ARBA" id="ARBA00022741"/>
    </source>
</evidence>
<dbReference type="PANTHER" id="PTHR42914:SF1">
    <property type="entry name" value="7-CYANO-7-DEAZAGUANINE SYNTHASE"/>
    <property type="match status" value="1"/>
</dbReference>
<dbReference type="InterPro" id="IPR018317">
    <property type="entry name" value="QueC"/>
</dbReference>